<dbReference type="InterPro" id="IPR026822">
    <property type="entry name" value="Spp2/MOS2_G-patch"/>
</dbReference>
<dbReference type="GO" id="GO:0000398">
    <property type="term" value="P:mRNA splicing, via spliceosome"/>
    <property type="evidence" value="ECO:0007669"/>
    <property type="project" value="InterPro"/>
</dbReference>
<evidence type="ECO:0000256" key="4">
    <source>
        <dbReference type="SAM" id="MobiDB-lite"/>
    </source>
</evidence>
<dbReference type="STRING" id="93759.A0A1R3HJA5"/>
<dbReference type="GO" id="GO:0003676">
    <property type="term" value="F:nucleic acid binding"/>
    <property type="evidence" value="ECO:0007669"/>
    <property type="project" value="InterPro"/>
</dbReference>
<dbReference type="OrthoDB" id="5577072at2759"/>
<dbReference type="InterPro" id="IPR045166">
    <property type="entry name" value="Spp2-like"/>
</dbReference>
<dbReference type="AlphaFoldDB" id="A0A1R3HJA5"/>
<dbReference type="EMBL" id="AWUE01020001">
    <property type="protein sequence ID" value="OMO70388.1"/>
    <property type="molecule type" value="Genomic_DNA"/>
</dbReference>
<gene>
    <name evidence="6" type="ORF">COLO4_28616</name>
</gene>
<dbReference type="InterPro" id="IPR005824">
    <property type="entry name" value="KOW"/>
</dbReference>
<keyword evidence="3" id="KW-0539">Nucleus</keyword>
<protein>
    <recommendedName>
        <fullName evidence="5">G-patch domain-containing protein</fullName>
    </recommendedName>
</protein>
<organism evidence="6 7">
    <name type="scientific">Corchorus olitorius</name>
    <dbReference type="NCBI Taxonomy" id="93759"/>
    <lineage>
        <taxon>Eukaryota</taxon>
        <taxon>Viridiplantae</taxon>
        <taxon>Streptophyta</taxon>
        <taxon>Embryophyta</taxon>
        <taxon>Tracheophyta</taxon>
        <taxon>Spermatophyta</taxon>
        <taxon>Magnoliopsida</taxon>
        <taxon>eudicotyledons</taxon>
        <taxon>Gunneridae</taxon>
        <taxon>Pentapetalae</taxon>
        <taxon>rosids</taxon>
        <taxon>malvids</taxon>
        <taxon>Malvales</taxon>
        <taxon>Malvaceae</taxon>
        <taxon>Grewioideae</taxon>
        <taxon>Apeibeae</taxon>
        <taxon>Corchorus</taxon>
    </lineage>
</organism>
<comment type="similarity">
    <text evidence="2">Belongs to the MOS2 family.</text>
</comment>
<dbReference type="SMART" id="SM00739">
    <property type="entry name" value="KOW"/>
    <property type="match status" value="2"/>
</dbReference>
<dbReference type="Gene3D" id="2.30.30.140">
    <property type="match status" value="1"/>
</dbReference>
<sequence>MKLSFSLPSKPKPTQKPPISDTSAASEDQKQKEFVTEFDPSKTLNGPNSKPSFVIPPKQNEWRPYKKMKNLDLPPLNPDGSRDLQFEIDSSSSDLPDSNISYGLNVRAAKPDSDGNQGVPESAPAPVETVLLQSFKEDLKRLPDDRGLQEFEGIAIEDFGKAMLAGYGWVEGRGIGKNAKEDVKVKQYGRRQGREGLGFDSKEILKGSKNVKEKQLEKEVKVKHEVEDDFPAGIDVRVIEGRDMGFKGTIIKKLDGNRVVLRLKNNNEEVKIHTSQIANLGSREEEKCLRKLKELKIREGKDSKHKGDERKDRKQNRDSERRNETKVNVERVKSNGDRGVSWLRNHIRVRVISKDLEGGRLYLKKGQVVDVVQPYICDILMDESRKLIRGVEQELLETALPKPGGPVLVLYGRYKDVYGSLMERDRDQETGIVRDADSHELLNVKLEQIAEFVGDPSELEY</sequence>
<feature type="region of interest" description="Disordered" evidence="4">
    <location>
        <begin position="106"/>
        <end position="125"/>
    </location>
</feature>
<dbReference type="Pfam" id="PF25088">
    <property type="entry name" value="GPKOW_C"/>
    <property type="match status" value="1"/>
</dbReference>
<reference evidence="7" key="1">
    <citation type="submission" date="2013-09" db="EMBL/GenBank/DDBJ databases">
        <title>Corchorus olitorius genome sequencing.</title>
        <authorList>
            <person name="Alam M."/>
            <person name="Haque M.S."/>
            <person name="Islam M.S."/>
            <person name="Emdad E.M."/>
            <person name="Islam M.M."/>
            <person name="Ahmed B."/>
            <person name="Halim A."/>
            <person name="Hossen Q.M.M."/>
            <person name="Hossain M.Z."/>
            <person name="Ahmed R."/>
            <person name="Khan M.M."/>
            <person name="Islam R."/>
            <person name="Rashid M.M."/>
            <person name="Khan S.A."/>
            <person name="Rahman M.S."/>
            <person name="Alam M."/>
            <person name="Yahiya A.S."/>
            <person name="Khan M.S."/>
            <person name="Azam M.S."/>
            <person name="Haque T."/>
            <person name="Lashkar M.Z.H."/>
            <person name="Akhand A.I."/>
            <person name="Morshed G."/>
            <person name="Roy S."/>
            <person name="Uddin K.S."/>
            <person name="Rabeya T."/>
            <person name="Hossain A.S."/>
            <person name="Chowdhury A."/>
            <person name="Snigdha A.R."/>
            <person name="Mortoza M.S."/>
            <person name="Matin S.A."/>
            <person name="Hoque S.M.E."/>
            <person name="Islam M.K."/>
            <person name="Roy D.K."/>
            <person name="Haider R."/>
            <person name="Moosa M.M."/>
            <person name="Elias S.M."/>
            <person name="Hasan A.M."/>
            <person name="Jahan S."/>
            <person name="Shafiuddin M."/>
            <person name="Mahmood N."/>
            <person name="Shommy N.S."/>
        </authorList>
    </citation>
    <scope>NUCLEOTIDE SEQUENCE [LARGE SCALE GENOMIC DNA]</scope>
    <source>
        <strain evidence="7">cv. O-4</strain>
    </source>
</reference>
<evidence type="ECO:0000256" key="1">
    <source>
        <dbReference type="ARBA" id="ARBA00004123"/>
    </source>
</evidence>
<dbReference type="PANTHER" id="PTHR15818:SF2">
    <property type="entry name" value="G-PATCH DOMAIN AND KOW MOTIFS-CONTAINING PROTEIN"/>
    <property type="match status" value="1"/>
</dbReference>
<dbReference type="Proteomes" id="UP000187203">
    <property type="component" value="Unassembled WGS sequence"/>
</dbReference>
<proteinExistence type="inferred from homology"/>
<evidence type="ECO:0000256" key="3">
    <source>
        <dbReference type="ARBA" id="ARBA00023242"/>
    </source>
</evidence>
<dbReference type="InterPro" id="IPR000467">
    <property type="entry name" value="G_patch_dom"/>
</dbReference>
<comment type="caution">
    <text evidence="6">The sequence shown here is derived from an EMBL/GenBank/DDBJ whole genome shotgun (WGS) entry which is preliminary data.</text>
</comment>
<dbReference type="SMART" id="SM00443">
    <property type="entry name" value="G_patch"/>
    <property type="match status" value="1"/>
</dbReference>
<name>A0A1R3HJA5_9ROSI</name>
<feature type="compositionally biased region" description="Polar residues" evidence="4">
    <location>
        <begin position="42"/>
        <end position="51"/>
    </location>
</feature>
<evidence type="ECO:0000256" key="2">
    <source>
        <dbReference type="ARBA" id="ARBA00010966"/>
    </source>
</evidence>
<dbReference type="GO" id="GO:0005681">
    <property type="term" value="C:spliceosomal complex"/>
    <property type="evidence" value="ECO:0007669"/>
    <property type="project" value="TreeGrafter"/>
</dbReference>
<feature type="region of interest" description="Disordered" evidence="4">
    <location>
        <begin position="299"/>
        <end position="328"/>
    </location>
</feature>
<feature type="domain" description="G-patch" evidence="5">
    <location>
        <begin position="156"/>
        <end position="202"/>
    </location>
</feature>
<keyword evidence="7" id="KW-1185">Reference proteome</keyword>
<feature type="region of interest" description="Disordered" evidence="4">
    <location>
        <begin position="1"/>
        <end position="99"/>
    </location>
</feature>
<evidence type="ECO:0000313" key="7">
    <source>
        <dbReference type="Proteomes" id="UP000187203"/>
    </source>
</evidence>
<dbReference type="Pfam" id="PF12656">
    <property type="entry name" value="G-patch_2"/>
    <property type="match status" value="1"/>
</dbReference>
<evidence type="ECO:0000259" key="5">
    <source>
        <dbReference type="PROSITE" id="PS50174"/>
    </source>
</evidence>
<accession>A0A1R3HJA5</accession>
<comment type="subcellular location">
    <subcellularLocation>
        <location evidence="1">Nucleus</location>
    </subcellularLocation>
</comment>
<dbReference type="PROSITE" id="PS50174">
    <property type="entry name" value="G_PATCH"/>
    <property type="match status" value="1"/>
</dbReference>
<feature type="compositionally biased region" description="Low complexity" evidence="4">
    <location>
        <begin position="89"/>
        <end position="99"/>
    </location>
</feature>
<evidence type="ECO:0000313" key="6">
    <source>
        <dbReference type="EMBL" id="OMO70388.1"/>
    </source>
</evidence>
<dbReference type="PANTHER" id="PTHR15818">
    <property type="entry name" value="G PATCH AND KOW-CONTAINING"/>
    <property type="match status" value="1"/>
</dbReference>